<dbReference type="EMBL" id="LAZR01049102">
    <property type="protein sequence ID" value="KKK90440.1"/>
    <property type="molecule type" value="Genomic_DNA"/>
</dbReference>
<evidence type="ECO:0000256" key="1">
    <source>
        <dbReference type="SAM" id="MobiDB-lite"/>
    </source>
</evidence>
<reference evidence="2" key="1">
    <citation type="journal article" date="2015" name="Nature">
        <title>Complex archaea that bridge the gap between prokaryotes and eukaryotes.</title>
        <authorList>
            <person name="Spang A."/>
            <person name="Saw J.H."/>
            <person name="Jorgensen S.L."/>
            <person name="Zaremba-Niedzwiedzka K."/>
            <person name="Martijn J."/>
            <person name="Lind A.E."/>
            <person name="van Eijk R."/>
            <person name="Schleper C."/>
            <person name="Guy L."/>
            <person name="Ettema T.J."/>
        </authorList>
    </citation>
    <scope>NUCLEOTIDE SEQUENCE</scope>
</reference>
<gene>
    <name evidence="2" type="ORF">LCGC14_2722970</name>
</gene>
<feature type="compositionally biased region" description="Polar residues" evidence="1">
    <location>
        <begin position="104"/>
        <end position="113"/>
    </location>
</feature>
<protein>
    <submittedName>
        <fullName evidence="2">Uncharacterized protein</fullName>
    </submittedName>
</protein>
<proteinExistence type="predicted"/>
<accession>A0A0F8ZX12</accession>
<dbReference type="AlphaFoldDB" id="A0A0F8ZX12"/>
<sequence length="113" mass="12530">MSKLAALQGKSGVYQIGEIELEIKPLNLDDMDLFSMDKNASTKEQTESSLKLIDKVLTDSVPDSTPEERKGVALEYMEPLMKAIMEVNRLKDPKGSAMDAIKARQTQSQNKGQ</sequence>
<comment type="caution">
    <text evidence="2">The sequence shown here is derived from an EMBL/GenBank/DDBJ whole genome shotgun (WGS) entry which is preliminary data.</text>
</comment>
<name>A0A0F8ZX12_9ZZZZ</name>
<feature type="region of interest" description="Disordered" evidence="1">
    <location>
        <begin position="93"/>
        <end position="113"/>
    </location>
</feature>
<evidence type="ECO:0000313" key="2">
    <source>
        <dbReference type="EMBL" id="KKK90440.1"/>
    </source>
</evidence>
<organism evidence="2">
    <name type="scientific">marine sediment metagenome</name>
    <dbReference type="NCBI Taxonomy" id="412755"/>
    <lineage>
        <taxon>unclassified sequences</taxon>
        <taxon>metagenomes</taxon>
        <taxon>ecological metagenomes</taxon>
    </lineage>
</organism>